<gene>
    <name evidence="2" type="ORF">J2S39_000470</name>
</gene>
<keyword evidence="1" id="KW-1133">Transmembrane helix</keyword>
<feature type="transmembrane region" description="Helical" evidence="1">
    <location>
        <begin position="52"/>
        <end position="74"/>
    </location>
</feature>
<feature type="transmembrane region" description="Helical" evidence="1">
    <location>
        <begin position="21"/>
        <end position="40"/>
    </location>
</feature>
<dbReference type="PANTHER" id="PTHR38441:SF1">
    <property type="entry name" value="MEMBRANE PROTEIN"/>
    <property type="match status" value="1"/>
</dbReference>
<dbReference type="PANTHER" id="PTHR38441">
    <property type="entry name" value="INTEGRAL MEMBRANE PROTEIN-RELATED"/>
    <property type="match status" value="1"/>
</dbReference>
<dbReference type="RefSeq" id="WP_290197789.1">
    <property type="nucleotide sequence ID" value="NZ_CP047654.1"/>
</dbReference>
<protein>
    <submittedName>
        <fullName evidence="2">Uncharacterized membrane protein (DUF485 family)</fullName>
    </submittedName>
</protein>
<evidence type="ECO:0000256" key="1">
    <source>
        <dbReference type="SAM" id="Phobius"/>
    </source>
</evidence>
<keyword evidence="1" id="KW-0812">Transmembrane</keyword>
<keyword evidence="3" id="KW-1185">Reference proteome</keyword>
<evidence type="ECO:0000313" key="2">
    <source>
        <dbReference type="EMBL" id="MDR7328794.1"/>
    </source>
</evidence>
<comment type="caution">
    <text evidence="2">The sequence shown here is derived from an EMBL/GenBank/DDBJ whole genome shotgun (WGS) entry which is preliminary data.</text>
</comment>
<evidence type="ECO:0000313" key="3">
    <source>
        <dbReference type="Proteomes" id="UP001180840"/>
    </source>
</evidence>
<dbReference type="EMBL" id="JAVDXZ010000001">
    <property type="protein sequence ID" value="MDR7328794.1"/>
    <property type="molecule type" value="Genomic_DNA"/>
</dbReference>
<dbReference type="Pfam" id="PF04341">
    <property type="entry name" value="DUF485"/>
    <property type="match status" value="1"/>
</dbReference>
<dbReference type="InterPro" id="IPR007436">
    <property type="entry name" value="DUF485"/>
</dbReference>
<dbReference type="Proteomes" id="UP001180840">
    <property type="component" value="Unassembled WGS sequence"/>
</dbReference>
<accession>A0ABU1ZV41</accession>
<proteinExistence type="predicted"/>
<organism evidence="2 3">
    <name type="scientific">Corynebacterium guangdongense</name>
    <dbReference type="NCBI Taxonomy" id="1783348"/>
    <lineage>
        <taxon>Bacteria</taxon>
        <taxon>Bacillati</taxon>
        <taxon>Actinomycetota</taxon>
        <taxon>Actinomycetes</taxon>
        <taxon>Mycobacteriales</taxon>
        <taxon>Corynebacteriaceae</taxon>
        <taxon>Corynebacterium</taxon>
    </lineage>
</organism>
<sequence length="92" mass="10779">MQRSPEFRDLKKTYRQFTFPMSVAFFIWYVLYVLVATYASEWMATPMWGMNIGIWFGLAQFLTTFLITALYVVYANRNIGPKAAAIREAMED</sequence>
<name>A0ABU1ZV41_9CORY</name>
<keyword evidence="1" id="KW-0472">Membrane</keyword>
<reference evidence="2" key="1">
    <citation type="submission" date="2023-07" db="EMBL/GenBank/DDBJ databases">
        <title>Sequencing the genomes of 1000 actinobacteria strains.</title>
        <authorList>
            <person name="Klenk H.-P."/>
        </authorList>
    </citation>
    <scope>NUCLEOTIDE SEQUENCE</scope>
    <source>
        <strain evidence="2">DSM 107476</strain>
    </source>
</reference>